<protein>
    <submittedName>
        <fullName evidence="1">Uncharacterized protein</fullName>
    </submittedName>
</protein>
<dbReference type="Proteomes" id="UP001235303">
    <property type="component" value="Unassembled WGS sequence"/>
</dbReference>
<accession>A0ABT7AUF9</accession>
<evidence type="ECO:0000313" key="2">
    <source>
        <dbReference type="Proteomes" id="UP001235303"/>
    </source>
</evidence>
<reference evidence="1 2" key="1">
    <citation type="submission" date="2023-01" db="EMBL/GenBank/DDBJ databases">
        <title>Novel diversity within Roseofilum (Cyanobacteria; Desertifilaceae) from marine benthic mats with descriptions of four novel species.</title>
        <authorList>
            <person name="Wang Y."/>
            <person name="Berthold D.E."/>
            <person name="Hu J."/>
            <person name="Lefler F.W."/>
            <person name="Laughinghouse H.D. IV."/>
        </authorList>
    </citation>
    <scope>NUCLEOTIDE SEQUENCE [LARGE SCALE GENOMIC DNA]</scope>
    <source>
        <strain evidence="1 2">BLCC-M154</strain>
    </source>
</reference>
<evidence type="ECO:0000313" key="1">
    <source>
        <dbReference type="EMBL" id="MDJ1170059.1"/>
    </source>
</evidence>
<proteinExistence type="predicted"/>
<sequence>MNPKIHEIWLVAFPFSNLASYKLRPALVVAIHRQEAIILGIFSKTPDVVQLI</sequence>
<dbReference type="EMBL" id="JAQOSP010000080">
    <property type="protein sequence ID" value="MDJ1170059.1"/>
    <property type="molecule type" value="Genomic_DNA"/>
</dbReference>
<name>A0ABT7AUF9_9CYAN</name>
<comment type="caution">
    <text evidence="1">The sequence shown here is derived from an EMBL/GenBank/DDBJ whole genome shotgun (WGS) entry which is preliminary data.</text>
</comment>
<gene>
    <name evidence="1" type="ORF">PMG71_11530</name>
</gene>
<keyword evidence="2" id="KW-1185">Reference proteome</keyword>
<organism evidence="1 2">
    <name type="scientific">Roseofilum acuticapitatum BLCC-M154</name>
    <dbReference type="NCBI Taxonomy" id="3022444"/>
    <lineage>
        <taxon>Bacteria</taxon>
        <taxon>Bacillati</taxon>
        <taxon>Cyanobacteriota</taxon>
        <taxon>Cyanophyceae</taxon>
        <taxon>Desertifilales</taxon>
        <taxon>Desertifilaceae</taxon>
        <taxon>Roseofilum</taxon>
        <taxon>Roseofilum acuticapitatum</taxon>
    </lineage>
</organism>